<dbReference type="RefSeq" id="WP_072886413.1">
    <property type="nucleotide sequence ID" value="NZ_FRAE01000004.1"/>
</dbReference>
<dbReference type="Pfam" id="PF03961">
    <property type="entry name" value="FapA"/>
    <property type="match status" value="1"/>
</dbReference>
<sequence length="465" mass="52336">MAKDIYQKFDDGEIILNITNDFMKAYLKIKTSKEEVNLSKQYILEFLKKNNIVYGINERYIDDIIKGNNLNKPVEIAQGLKPVSGENAFIKYYFNNNKEKKAKIDENGKIDFKELNFVESIEKGQVLAEKIPPKEGIDGINLKGEKIRANKGKDINFKLGKNVEISEDGLKVISKCKGRVEFKDGRISINTLLDIKGNVDSSTGNIRFSGDVLVYGDIKSGFFVESQGDIEVNGVIESATVKTEGDLIVKSGIQGSDKEVIFCKGNLICKYIENAKVICEGDIVTDFIVHSNIMCVGSITVNGKKGLIAGGELNVGQNITANIIGSPMGTRTYLEIGVDPKLKIKIKYFLDEKKDIEKKLKILTVTINSYKNLLKKRALSRETRDMFLKKLESYNEFSERLEFLNANIQKISSEIEDSKGGILTVKKKIYPGVKINIGKLTKYIREEISRVKFYIEDKDIVTRKL</sequence>
<gene>
    <name evidence="2" type="ORF">SAMN02744037_00057</name>
</gene>
<proteinExistence type="predicted"/>
<feature type="domain" description="Flagellar Assembly Protein A N-terminal region" evidence="1">
    <location>
        <begin position="15"/>
        <end position="184"/>
    </location>
</feature>
<evidence type="ECO:0000313" key="3">
    <source>
        <dbReference type="Proteomes" id="UP000242497"/>
    </source>
</evidence>
<reference evidence="3" key="1">
    <citation type="submission" date="2016-11" db="EMBL/GenBank/DDBJ databases">
        <authorList>
            <person name="Varghese N."/>
            <person name="Submissions S."/>
        </authorList>
    </citation>
    <scope>NUCLEOTIDE SEQUENCE [LARGE SCALE GENOMIC DNA]</scope>
    <source>
        <strain evidence="3">DSM 15518</strain>
    </source>
</reference>
<accession>A0A1M6JB96</accession>
<dbReference type="STRING" id="1123349.SAMN02744037_00057"/>
<name>A0A1M6JB96_9FIRM</name>
<evidence type="ECO:0000259" key="1">
    <source>
        <dbReference type="Pfam" id="PF20250"/>
    </source>
</evidence>
<dbReference type="PANTHER" id="PTHR38032:SF1">
    <property type="entry name" value="RNA-BINDING PROTEIN KHPB N-TERMINAL DOMAIN-CONTAINING PROTEIN"/>
    <property type="match status" value="1"/>
</dbReference>
<dbReference type="InterPro" id="IPR005646">
    <property type="entry name" value="FapA"/>
</dbReference>
<dbReference type="AlphaFoldDB" id="A0A1M6JB96"/>
<dbReference type="EMBL" id="FRAE01000004">
    <property type="protein sequence ID" value="SHJ43988.1"/>
    <property type="molecule type" value="Genomic_DNA"/>
</dbReference>
<dbReference type="PANTHER" id="PTHR38032">
    <property type="entry name" value="POLYMERASE-RELATED"/>
    <property type="match status" value="1"/>
</dbReference>
<dbReference type="OrthoDB" id="9816426at2"/>
<dbReference type="InterPro" id="IPR046866">
    <property type="entry name" value="FapA_N"/>
</dbReference>
<keyword evidence="3" id="KW-1185">Reference proteome</keyword>
<dbReference type="Proteomes" id="UP000242497">
    <property type="component" value="Unassembled WGS sequence"/>
</dbReference>
<protein>
    <recommendedName>
        <fullName evidence="1">Flagellar Assembly Protein A N-terminal region domain-containing protein</fullName>
    </recommendedName>
</protein>
<organism evidence="2 3">
    <name type="scientific">Tepidibacter formicigenes DSM 15518</name>
    <dbReference type="NCBI Taxonomy" id="1123349"/>
    <lineage>
        <taxon>Bacteria</taxon>
        <taxon>Bacillati</taxon>
        <taxon>Bacillota</taxon>
        <taxon>Clostridia</taxon>
        <taxon>Peptostreptococcales</taxon>
        <taxon>Peptostreptococcaceae</taxon>
        <taxon>Tepidibacter</taxon>
    </lineage>
</organism>
<evidence type="ECO:0000313" key="2">
    <source>
        <dbReference type="EMBL" id="SHJ43988.1"/>
    </source>
</evidence>
<dbReference type="Pfam" id="PF20250">
    <property type="entry name" value="FapA_N"/>
    <property type="match status" value="1"/>
</dbReference>
<dbReference type="InterPro" id="IPR046865">
    <property type="entry name" value="FapA_b_solenoid"/>
</dbReference>